<dbReference type="Pfam" id="PF13098">
    <property type="entry name" value="Thioredoxin_2"/>
    <property type="match status" value="1"/>
</dbReference>
<dbReference type="SUPFAM" id="SSF52833">
    <property type="entry name" value="Thioredoxin-like"/>
    <property type="match status" value="1"/>
</dbReference>
<evidence type="ECO:0000313" key="2">
    <source>
        <dbReference type="EMBL" id="SVA05998.1"/>
    </source>
</evidence>
<reference evidence="2" key="1">
    <citation type="submission" date="2018-05" db="EMBL/GenBank/DDBJ databases">
        <authorList>
            <person name="Lanie J.A."/>
            <person name="Ng W.-L."/>
            <person name="Kazmierczak K.M."/>
            <person name="Andrzejewski T.M."/>
            <person name="Davidsen T.M."/>
            <person name="Wayne K.J."/>
            <person name="Tettelin H."/>
            <person name="Glass J.I."/>
            <person name="Rusch D."/>
            <person name="Podicherti R."/>
            <person name="Tsui H.-C.T."/>
            <person name="Winkler M.E."/>
        </authorList>
    </citation>
    <scope>NUCLEOTIDE SEQUENCE</scope>
</reference>
<evidence type="ECO:0000259" key="1">
    <source>
        <dbReference type="PROSITE" id="PS51352"/>
    </source>
</evidence>
<sequence>MFQSVNLVLVTLLMSMGITLAETGEVRDPMVFFFQDSFNDLQEEGEAARDQGLVGVLVMFETDFCPFCTRMKETVLNQKQVQDYYRAHFRILNLKAEGDGMVVGFDGAAHTETEFALKHNRIRATPTFLFFSYDGTVITRYTGSTRNLQEFIWLGEYVVEGHYAEETFSRYKRRRRQYSSS</sequence>
<dbReference type="InterPro" id="IPR013766">
    <property type="entry name" value="Thioredoxin_domain"/>
</dbReference>
<proteinExistence type="predicted"/>
<protein>
    <recommendedName>
        <fullName evidence="1">Thioredoxin domain-containing protein</fullName>
    </recommendedName>
</protein>
<dbReference type="InterPro" id="IPR012336">
    <property type="entry name" value="Thioredoxin-like_fold"/>
</dbReference>
<dbReference type="InterPro" id="IPR036249">
    <property type="entry name" value="Thioredoxin-like_sf"/>
</dbReference>
<organism evidence="2">
    <name type="scientific">marine metagenome</name>
    <dbReference type="NCBI Taxonomy" id="408172"/>
    <lineage>
        <taxon>unclassified sequences</taxon>
        <taxon>metagenomes</taxon>
        <taxon>ecological metagenomes</taxon>
    </lineage>
</organism>
<dbReference type="AlphaFoldDB" id="A0A381SRP4"/>
<name>A0A381SRP4_9ZZZZ</name>
<feature type="domain" description="Thioredoxin" evidence="1">
    <location>
        <begin position="7"/>
        <end position="164"/>
    </location>
</feature>
<dbReference type="Gene3D" id="3.40.30.10">
    <property type="entry name" value="Glutaredoxin"/>
    <property type="match status" value="1"/>
</dbReference>
<accession>A0A381SRP4</accession>
<dbReference type="PROSITE" id="PS51352">
    <property type="entry name" value="THIOREDOXIN_2"/>
    <property type="match status" value="1"/>
</dbReference>
<gene>
    <name evidence="2" type="ORF">METZ01_LOCUS58852</name>
</gene>
<dbReference type="EMBL" id="UINC01003400">
    <property type="protein sequence ID" value="SVA05998.1"/>
    <property type="molecule type" value="Genomic_DNA"/>
</dbReference>